<proteinExistence type="predicted"/>
<evidence type="ECO:0000259" key="4">
    <source>
        <dbReference type="Pfam" id="PF12255"/>
    </source>
</evidence>
<dbReference type="RefSeq" id="WP_310361347.1">
    <property type="nucleotide sequence ID" value="NZ_JAVDVC010000005.1"/>
</dbReference>
<evidence type="ECO:0000259" key="5">
    <source>
        <dbReference type="Pfam" id="PF12256"/>
    </source>
</evidence>
<sequence>MAEQTPLQIVPPTITNSASIATIGNRIGPVGTRGAASFELPLPLSGARHLTSALALFYNSQSGNGTFGIGMRLSVASIARRSSEGVPHYADDDVMIDADGVERWPELVDPPIIRTQAGPGDATCSVVRYYPRIESAFDVYELWTPTDGRAPFWRVQGSNGHLYCYGNSEDSRIAEPIDPEADPLPPIRIAEWLLLEEVSPCGEHIYYEYAADPGPFDGPHDYRAQRYLRRVCYGNATASETFYCFEDVDPANRDWHFHLLFDYGQRTLDPEQKPSWLADDEAPWPLRSDPIHAYRFGFEVGTRRLCHQVLMFHHFPIDAGTEPALVQRLLLEYTPTALGYSLLTAAHYQAWDPEGRVEYRPPVELQYSGFELNLTPETFFELETMPAIEDGRRYQCVDLYGEGVPGFLCRYTDGWYYREPERAEAGGDKIAYGPWSRLENIPVASDNPAVLQVLTDLTGRGRLNWIIAQPGMYGFYTLNPDRSWSGFQSFQRFPTEFLHPAAQLGDLAGNGLRSVAMIGPKSVRLYANLREQGFAPGVNVPHEPDSDLPLFSDVRSELVMFGNLLGSDSTELCRIRFDEIKCWPNLGHGRFGEGFVMSALPFRYGEFDADRVRIADLDGSGAPALIYLDSDGFDIYLNHGGNGLEQTPVRVPWPTGVRYDNVCQVTLADLQGLGCASLILSTPHMTDINKPRHWRYDFVAARPYLLNDTNNNMGCGTFLAYRSSAQYWLDEKQQLVAQDKRPACYLPLALPLVARQQQRDEITGNCLTQRFTYFEGDYDGRLREFRGFGRLYQVDSEVPEDETQEGFTAPVLVKTWFHTGRTVDQPLKDCFAGDTDAVPLGPTLLTRFHEGDEADEIITPDPDTAREMAYALGGHVLRSETHPADPDGLPRPYTVTQQRYLLRHPHPRHKSLLVLELETLTHQYDGFSNDPQGRHDINLKWNLFGQLIHGFAVHYARRLTALDAPPFEDELENTWWCDAHDEQQQLFHVIEKRAQYLHLIDDTGLRQRLGLPWRSRINGLQRPKGELPQGLNPRQISYETFLEHQGSAQWLAARQLIALQEQNYLLDEHGDIAFQALRGPLEVAEFDKQALDAYDAVPPPFDIREQLQSIGYEPMKLFLPEDPDQDMAENLWSKKIGFATYRPQEGFFQVSALQETQSHGVTTVEYDPYHLMRTAITLPDGCTTRVQYDYHSLLPQQIVDANDNVQQALYGPGGLPLGVTFHGTENGVPAGFDDIATYRPPEDLTPGHAIAYPEETLGDIASAVRTDALSWMGSLDVTLVLWTQRDEWIRERYLLPDGHIRASARARLAQLKQRTAAEELLWVLINAAAREPAHSVVLSADRYPDDPLRQIRIAVSAVDGFGRALQTKQRVDAGQAFAVAEDGSLMLQGGKPLQHLAQGRWRVSERVEYNNKGLVTRVYRPYFADTWRYINDASLRVNGYHDQQFYDPPGRLIKVINAKGHEAWHVYHPWYQCDHDYNDTEPGPDV</sequence>
<dbReference type="PRINTS" id="PR01341">
    <property type="entry name" value="SALSPVBPROT"/>
</dbReference>
<dbReference type="GO" id="GO:0005737">
    <property type="term" value="C:cytoplasm"/>
    <property type="evidence" value="ECO:0007669"/>
    <property type="project" value="InterPro"/>
</dbReference>
<reference evidence="6" key="1">
    <citation type="submission" date="2023-07" db="EMBL/GenBank/DDBJ databases">
        <title>Sorghum-associated microbial communities from plants grown in Nebraska, USA.</title>
        <authorList>
            <person name="Schachtman D."/>
        </authorList>
    </citation>
    <scope>NUCLEOTIDE SEQUENCE</scope>
    <source>
        <strain evidence="6">3432</strain>
    </source>
</reference>
<accession>A0AAW8MBG4</accession>
<evidence type="ECO:0000313" key="7">
    <source>
        <dbReference type="Proteomes" id="UP001252613"/>
    </source>
</evidence>
<dbReference type="SUPFAM" id="SSF69318">
    <property type="entry name" value="Integrin alpha N-terminal domain"/>
    <property type="match status" value="1"/>
</dbReference>
<dbReference type="GO" id="GO:0005576">
    <property type="term" value="C:extracellular region"/>
    <property type="evidence" value="ECO:0007669"/>
    <property type="project" value="UniProtKB-SubCell"/>
</dbReference>
<dbReference type="Pfam" id="PF12255">
    <property type="entry name" value="TcdB_toxin_midC"/>
    <property type="match status" value="1"/>
</dbReference>
<dbReference type="InterPro" id="IPR022045">
    <property type="entry name" value="TcdB_toxin_mid/N"/>
</dbReference>
<dbReference type="EMBL" id="JAVDVC010000005">
    <property type="protein sequence ID" value="MDR6958998.1"/>
    <property type="molecule type" value="Genomic_DNA"/>
</dbReference>
<feature type="domain" description="Insecticide toxin TcdB middle/C-terminal" evidence="4">
    <location>
        <begin position="868"/>
        <end position="1010"/>
    </location>
</feature>
<evidence type="ECO:0000256" key="3">
    <source>
        <dbReference type="ARBA" id="ARBA00023026"/>
    </source>
</evidence>
<keyword evidence="3" id="KW-0843">Virulence</keyword>
<name>A0AAW8MBG4_9PSED</name>
<feature type="domain" description="Insecticide toxin TcdB middle/N-terminal" evidence="5">
    <location>
        <begin position="652"/>
        <end position="820"/>
    </location>
</feature>
<organism evidence="6 7">
    <name type="scientific">Pseudomonas brassicacearum</name>
    <dbReference type="NCBI Taxonomy" id="930166"/>
    <lineage>
        <taxon>Bacteria</taxon>
        <taxon>Pseudomonadati</taxon>
        <taxon>Pseudomonadota</taxon>
        <taxon>Gammaproteobacteria</taxon>
        <taxon>Pseudomonadales</taxon>
        <taxon>Pseudomonadaceae</taxon>
        <taxon>Pseudomonas</taxon>
    </lineage>
</organism>
<comment type="caution">
    <text evidence="6">The sequence shown here is derived from an EMBL/GenBank/DDBJ whole genome shotgun (WGS) entry which is preliminary data.</text>
</comment>
<evidence type="ECO:0000256" key="2">
    <source>
        <dbReference type="ARBA" id="ARBA00022525"/>
    </source>
</evidence>
<dbReference type="Pfam" id="PF03534">
    <property type="entry name" value="SpvB"/>
    <property type="match status" value="1"/>
</dbReference>
<protein>
    <recommendedName>
        <fullName evidence="8">Toxin</fullName>
    </recommendedName>
</protein>
<evidence type="ECO:0008006" key="8">
    <source>
        <dbReference type="Google" id="ProtNLM"/>
    </source>
</evidence>
<dbReference type="InterPro" id="IPR028994">
    <property type="entry name" value="Integrin_alpha_N"/>
</dbReference>
<evidence type="ECO:0000313" key="6">
    <source>
        <dbReference type="EMBL" id="MDR6958998.1"/>
    </source>
</evidence>
<gene>
    <name evidence="6" type="ORF">J2W43_002985</name>
</gene>
<dbReference type="Proteomes" id="UP001252613">
    <property type="component" value="Unassembled WGS sequence"/>
</dbReference>
<dbReference type="Pfam" id="PF12256">
    <property type="entry name" value="TcdB_toxin_midN"/>
    <property type="match status" value="1"/>
</dbReference>
<comment type="subcellular location">
    <subcellularLocation>
        <location evidence="1">Secreted</location>
    </subcellularLocation>
</comment>
<keyword evidence="2" id="KW-0964">Secreted</keyword>
<dbReference type="InterPro" id="IPR003284">
    <property type="entry name" value="Sal_SpvB"/>
</dbReference>
<evidence type="ECO:0000256" key="1">
    <source>
        <dbReference type="ARBA" id="ARBA00004613"/>
    </source>
</evidence>
<dbReference type="InterPro" id="IPR022044">
    <property type="entry name" value="TcdB_toxin_mid/C"/>
</dbReference>